<feature type="signal peptide" evidence="2">
    <location>
        <begin position="1"/>
        <end position="21"/>
    </location>
</feature>
<dbReference type="Gene3D" id="2.60.40.3650">
    <property type="match status" value="1"/>
</dbReference>
<keyword evidence="5" id="KW-0378">Hydrolase</keyword>
<feature type="region of interest" description="Disordered" evidence="1">
    <location>
        <begin position="17"/>
        <end position="41"/>
    </location>
</feature>
<dbReference type="Pfam" id="PF17899">
    <property type="entry name" value="Peptidase_M61_N"/>
    <property type="match status" value="1"/>
</dbReference>
<dbReference type="InterPro" id="IPR036034">
    <property type="entry name" value="PDZ_sf"/>
</dbReference>
<feature type="domain" description="Peptidase M61 catalytic" evidence="3">
    <location>
        <begin position="319"/>
        <end position="435"/>
    </location>
</feature>
<feature type="domain" description="Peptidase M61 N-terminal" evidence="4">
    <location>
        <begin position="56"/>
        <end position="227"/>
    </location>
</feature>
<dbReference type="InterPro" id="IPR024191">
    <property type="entry name" value="Peptidase_M61"/>
</dbReference>
<keyword evidence="5" id="KW-0482">Metalloprotease</keyword>
<dbReference type="InterPro" id="IPR007963">
    <property type="entry name" value="Peptidase_M61_catalytic"/>
</dbReference>
<dbReference type="EMBL" id="JACHKA010000001">
    <property type="protein sequence ID" value="MBB5987707.1"/>
    <property type="molecule type" value="Genomic_DNA"/>
</dbReference>
<dbReference type="Pfam" id="PF05299">
    <property type="entry name" value="Peptidase_M61"/>
    <property type="match status" value="1"/>
</dbReference>
<accession>A0ABR6NK96</accession>
<dbReference type="SUPFAM" id="SSF50156">
    <property type="entry name" value="PDZ domain-like"/>
    <property type="match status" value="1"/>
</dbReference>
<keyword evidence="2" id="KW-0732">Signal</keyword>
<organism evidence="5 6">
    <name type="scientific">Sphingobium lignivorans</name>
    <dbReference type="NCBI Taxonomy" id="2735886"/>
    <lineage>
        <taxon>Bacteria</taxon>
        <taxon>Pseudomonadati</taxon>
        <taxon>Pseudomonadota</taxon>
        <taxon>Alphaproteobacteria</taxon>
        <taxon>Sphingomonadales</taxon>
        <taxon>Sphingomonadaceae</taxon>
        <taxon>Sphingobium</taxon>
    </lineage>
</organism>
<dbReference type="InterPro" id="IPR040756">
    <property type="entry name" value="Peptidase_M61_N"/>
</dbReference>
<evidence type="ECO:0000259" key="4">
    <source>
        <dbReference type="Pfam" id="PF17899"/>
    </source>
</evidence>
<evidence type="ECO:0000313" key="6">
    <source>
        <dbReference type="Proteomes" id="UP001138540"/>
    </source>
</evidence>
<proteinExistence type="predicted"/>
<feature type="chain" id="PRO_5045558387" evidence="2">
    <location>
        <begin position="22"/>
        <end position="650"/>
    </location>
</feature>
<reference evidence="5 6" key="1">
    <citation type="submission" date="2020-08" db="EMBL/GenBank/DDBJ databases">
        <title>Exploring microbial biodiversity for novel pathways involved in the catabolism of aromatic compounds derived from lignin.</title>
        <authorList>
            <person name="Elkins J."/>
        </authorList>
    </citation>
    <scope>NUCLEOTIDE SEQUENCE [LARGE SCALE GENOMIC DNA]</scope>
    <source>
        <strain evidence="5 6">B1D3A</strain>
    </source>
</reference>
<sequence length="650" mass="71651">MRRLALSLILPLAMTTSPGRAQTAPETARSAPMALPSPRTVPQARDIAWTGGTMRLDVDASDTTQRIIRVKQTIPIGAAGPLTLLFPQWLPGNHAPRGQIEKLAGLTFEADGTAIDWERDPLDVYAFHLSVPPGTKAVTATFQFLAPTAGNQGRIVLTDRLMNLQWQSVSLYPAGFYTRRLPIQANVTLPDGWTAAGALKGTQSGNVVSYEETDYDTLIDSPLFAGQHARRVELGHAVALNIFADNPDELQASPTQLDLHRKLVDEAVALFGARHFDRYEFLFAISDSLGGIGLEHHRSSENGVGRGYFTKWTEALGNRDLLAHEFVHSWNGKFRRPELLWTPDFATPMQDNLLWLYEGQTQFWGYVLSARAGLLSKAETLDALAAIAARLDNVKGRQWRPLEDTTHDPIIAARRPKAWPSWQRSEEYYNEGLLIWLEADGIIRSQTNGTSGLDDFASTFFGMKDGDWGVLTYGRQDIVTALESIVSHDWDGFLRERVDRTSKEAPKGGFALGGYRLVYGPTPNSSIRTAETKSKYVDQSYGPGLIATADGNVTAVIWDSPAFKAGMAVGNRIIAINGEEFSTDLLRSAIGATAEKRTPLSFIVKQDRQYRTITLDYSGGLRYPRLEKTGEGKTSLDRLLESRTGTAPVS</sequence>
<keyword evidence="6" id="KW-1185">Reference proteome</keyword>
<dbReference type="Gene3D" id="1.10.390.10">
    <property type="entry name" value="Neutral Protease Domain 2"/>
    <property type="match status" value="1"/>
</dbReference>
<evidence type="ECO:0000259" key="3">
    <source>
        <dbReference type="Pfam" id="PF05299"/>
    </source>
</evidence>
<evidence type="ECO:0000256" key="2">
    <source>
        <dbReference type="SAM" id="SignalP"/>
    </source>
</evidence>
<protein>
    <submittedName>
        <fullName evidence="5">Metalloprotease with PDZ domain</fullName>
    </submittedName>
</protein>
<dbReference type="InterPro" id="IPR027268">
    <property type="entry name" value="Peptidase_M4/M1_CTD_sf"/>
</dbReference>
<evidence type="ECO:0000256" key="1">
    <source>
        <dbReference type="SAM" id="MobiDB-lite"/>
    </source>
</evidence>
<dbReference type="GO" id="GO:0008237">
    <property type="term" value="F:metallopeptidase activity"/>
    <property type="evidence" value="ECO:0007669"/>
    <property type="project" value="UniProtKB-KW"/>
</dbReference>
<keyword evidence="5" id="KW-0645">Protease</keyword>
<dbReference type="Proteomes" id="UP001138540">
    <property type="component" value="Unassembled WGS sequence"/>
</dbReference>
<dbReference type="RefSeq" id="WP_184156319.1">
    <property type="nucleotide sequence ID" value="NZ_JACHKA010000001.1"/>
</dbReference>
<dbReference type="PIRSF" id="PIRSF016493">
    <property type="entry name" value="Glycyl_aminpptds"/>
    <property type="match status" value="1"/>
</dbReference>
<comment type="caution">
    <text evidence="5">The sequence shown here is derived from an EMBL/GenBank/DDBJ whole genome shotgun (WGS) entry which is preliminary data.</text>
</comment>
<gene>
    <name evidence="5" type="ORF">HNP60_003681</name>
</gene>
<evidence type="ECO:0000313" key="5">
    <source>
        <dbReference type="EMBL" id="MBB5987707.1"/>
    </source>
</evidence>
<dbReference type="Gene3D" id="2.30.42.10">
    <property type="match status" value="1"/>
</dbReference>
<name>A0ABR6NK96_9SPHN</name>